<dbReference type="PANTHER" id="PTHR23167:SF18">
    <property type="entry name" value="CYTOSPIN-A"/>
    <property type="match status" value="1"/>
</dbReference>
<feature type="coiled-coil region" evidence="14">
    <location>
        <begin position="188"/>
        <end position="275"/>
    </location>
</feature>
<evidence type="ECO:0000256" key="5">
    <source>
        <dbReference type="ARBA" id="ARBA00022490"/>
    </source>
</evidence>
<keyword evidence="7 13" id="KW-0303">Gap junction</keyword>
<evidence type="ECO:0000256" key="7">
    <source>
        <dbReference type="ARBA" id="ARBA00022868"/>
    </source>
</evidence>
<feature type="compositionally biased region" description="Basic and acidic residues" evidence="15">
    <location>
        <begin position="410"/>
        <end position="422"/>
    </location>
</feature>
<keyword evidence="10 13" id="KW-0206">Cytoskeleton</keyword>
<gene>
    <name evidence="17" type="ORF">ACEWY4_005700</name>
</gene>
<sequence>MGNFSSKDGHGSPGPALDMFHTPPTSPTSPPLNRVSGQLHMVPPLQGSTPEAKGRTVEKETRDIPDVTPTGNLDTAGSLTNSQEWSVLSSGSCPSPVKVGHQSIKKETSGCGGPKASPSSGSGTAPLSFGRTASSPVKPTEETFQEKDSGLSTGPDSPGIERNLLEQCRHALGLATSGDPTPSLSDLLRGLLTEREQLVGELRSLRESIQTERGEWQQFQADLQVAVAVADRLRAEAEEELSALREARQDWQRQLADAQRAHREAEGRLEPLQAQLQESRHRQTAVTQTQTQNQTPIQSQSQSPSTLTGGPQEQTQAPRGRSTSGKGVAEGYLRSLAAGERRREEPRRSFTSERSRSLSRLPVSSDSPVVLNGTSQTTTSSATSSVQGTSEIRGRRGQDKQENLNNNHSGKQEESSRQHISDLTDSLTVATNKSSLSRPQDDFNRLLRRHGGSKRNSLLRWCQSRTQGYKNIEITNFSSSWSDGLAFCAVYHTYLPSHIPYSSLSPDNKKENLTLAFQTGEGVGITGSLTVEEMLRAEGPDWQRVLGYVESIYKHFEM</sequence>
<dbReference type="EMBL" id="JBHFQA010000005">
    <property type="protein sequence ID" value="KAL2099220.1"/>
    <property type="molecule type" value="Genomic_DNA"/>
</dbReference>
<proteinExistence type="inferred from homology"/>
<dbReference type="Gene3D" id="1.10.418.10">
    <property type="entry name" value="Calponin-like domain"/>
    <property type="match status" value="1"/>
</dbReference>
<dbReference type="SMART" id="SM00033">
    <property type="entry name" value="CH"/>
    <property type="match status" value="1"/>
</dbReference>
<dbReference type="SUPFAM" id="SSF47576">
    <property type="entry name" value="Calponin-homology domain, CH-domain"/>
    <property type="match status" value="1"/>
</dbReference>
<organism evidence="17 18">
    <name type="scientific">Coilia grayii</name>
    <name type="common">Gray's grenadier anchovy</name>
    <dbReference type="NCBI Taxonomy" id="363190"/>
    <lineage>
        <taxon>Eukaryota</taxon>
        <taxon>Metazoa</taxon>
        <taxon>Chordata</taxon>
        <taxon>Craniata</taxon>
        <taxon>Vertebrata</taxon>
        <taxon>Euteleostomi</taxon>
        <taxon>Actinopterygii</taxon>
        <taxon>Neopterygii</taxon>
        <taxon>Teleostei</taxon>
        <taxon>Clupei</taxon>
        <taxon>Clupeiformes</taxon>
        <taxon>Clupeoidei</taxon>
        <taxon>Engraulidae</taxon>
        <taxon>Coilinae</taxon>
        <taxon>Coilia</taxon>
    </lineage>
</organism>
<keyword evidence="6 13" id="KW-0132">Cell division</keyword>
<evidence type="ECO:0000259" key="16">
    <source>
        <dbReference type="PROSITE" id="PS50021"/>
    </source>
</evidence>
<keyword evidence="9 14" id="KW-0175">Coiled coil</keyword>
<feature type="compositionally biased region" description="Polar residues" evidence="15">
    <location>
        <begin position="69"/>
        <end position="93"/>
    </location>
</feature>
<dbReference type="Pfam" id="PF00307">
    <property type="entry name" value="CH"/>
    <property type="match status" value="1"/>
</dbReference>
<dbReference type="PANTHER" id="PTHR23167">
    <property type="entry name" value="CALPONIN HOMOLOGY DOMAIN-CONTAINING PROTEIN DDB_G0272472-RELATED"/>
    <property type="match status" value="1"/>
</dbReference>
<dbReference type="GO" id="GO:0005737">
    <property type="term" value="C:cytoplasm"/>
    <property type="evidence" value="ECO:0007669"/>
    <property type="project" value="UniProtKB-UniRule"/>
</dbReference>
<accession>A0ABD1KJ48</accession>
<dbReference type="CDD" id="cd21199">
    <property type="entry name" value="CH_CYTS"/>
    <property type="match status" value="1"/>
</dbReference>
<evidence type="ECO:0000256" key="1">
    <source>
        <dbReference type="ARBA" id="ARBA00004186"/>
    </source>
</evidence>
<dbReference type="PROSITE" id="PS50021">
    <property type="entry name" value="CH"/>
    <property type="match status" value="1"/>
</dbReference>
<feature type="compositionally biased region" description="Basic and acidic residues" evidence="15">
    <location>
        <begin position="52"/>
        <end position="65"/>
    </location>
</feature>
<evidence type="ECO:0000256" key="15">
    <source>
        <dbReference type="SAM" id="MobiDB-lite"/>
    </source>
</evidence>
<comment type="function">
    <text evidence="12 13">Involved in cytokinesis and spindle organization. May play a role in actin cytoskeleton organization and microtubule stabilization and hence required for proper cell adhesion and migration.</text>
</comment>
<evidence type="ECO:0000256" key="10">
    <source>
        <dbReference type="ARBA" id="ARBA00023212"/>
    </source>
</evidence>
<dbReference type="Proteomes" id="UP001591681">
    <property type="component" value="Unassembled WGS sequence"/>
</dbReference>
<evidence type="ECO:0000256" key="4">
    <source>
        <dbReference type="ARBA" id="ARBA00015657"/>
    </source>
</evidence>
<evidence type="ECO:0000256" key="9">
    <source>
        <dbReference type="ARBA" id="ARBA00023054"/>
    </source>
</evidence>
<keyword evidence="11 13" id="KW-0131">Cell cycle</keyword>
<evidence type="ECO:0000256" key="6">
    <source>
        <dbReference type="ARBA" id="ARBA00022618"/>
    </source>
</evidence>
<keyword evidence="8 13" id="KW-0965">Cell junction</keyword>
<evidence type="ECO:0000256" key="13">
    <source>
        <dbReference type="RuleBase" id="RU367063"/>
    </source>
</evidence>
<evidence type="ECO:0000313" key="18">
    <source>
        <dbReference type="Proteomes" id="UP001591681"/>
    </source>
</evidence>
<evidence type="ECO:0000256" key="3">
    <source>
        <dbReference type="ARBA" id="ARBA00011235"/>
    </source>
</evidence>
<evidence type="ECO:0000256" key="12">
    <source>
        <dbReference type="ARBA" id="ARBA00025131"/>
    </source>
</evidence>
<feature type="compositionally biased region" description="Low complexity" evidence="15">
    <location>
        <begin position="284"/>
        <end position="308"/>
    </location>
</feature>
<dbReference type="AlphaFoldDB" id="A0ABD1KJ48"/>
<dbReference type="GO" id="GO:0005819">
    <property type="term" value="C:spindle"/>
    <property type="evidence" value="ECO:0007669"/>
    <property type="project" value="UniProtKB-SubCell"/>
</dbReference>
<name>A0ABD1KJ48_9TELE</name>
<comment type="subunit">
    <text evidence="3 13">May interact with both microtubules and actin cytoskeleton.</text>
</comment>
<dbReference type="FunFam" id="1.10.418.10:FF:000020">
    <property type="entry name" value="Cytospin-A isoform 1"/>
    <property type="match status" value="1"/>
</dbReference>
<dbReference type="InterPro" id="IPR001715">
    <property type="entry name" value="CH_dom"/>
</dbReference>
<evidence type="ECO:0000313" key="17">
    <source>
        <dbReference type="EMBL" id="KAL2099220.1"/>
    </source>
</evidence>
<comment type="caution">
    <text evidence="17">The sequence shown here is derived from an EMBL/GenBank/DDBJ whole genome shotgun (WGS) entry which is preliminary data.</text>
</comment>
<dbReference type="InterPro" id="IPR036872">
    <property type="entry name" value="CH_dom_sf"/>
</dbReference>
<dbReference type="GO" id="GO:0005921">
    <property type="term" value="C:gap junction"/>
    <property type="evidence" value="ECO:0007669"/>
    <property type="project" value="UniProtKB-SubCell"/>
</dbReference>
<comment type="subcellular location">
    <subcellularLocation>
        <location evidence="1 13">Cytoplasm</location>
        <location evidence="1 13">Cytoskeleton</location>
        <location evidence="1 13">Spindle</location>
    </subcellularLocation>
    <subcellularLocation>
        <location evidence="13">Cytoplasm</location>
        <location evidence="13">Cytoskeleton</location>
    </subcellularLocation>
    <subcellularLocation>
        <location evidence="13">Cell junction</location>
        <location evidence="13">Gap junction</location>
    </subcellularLocation>
</comment>
<dbReference type="InterPro" id="IPR050540">
    <property type="entry name" value="F-actin_Monoox_Mical"/>
</dbReference>
<comment type="similarity">
    <text evidence="2 13">Belongs to the cytospin-A family.</text>
</comment>
<protein>
    <recommendedName>
        <fullName evidence="4 13">Cytospin-A</fullName>
    </recommendedName>
</protein>
<evidence type="ECO:0000256" key="14">
    <source>
        <dbReference type="SAM" id="Coils"/>
    </source>
</evidence>
<feature type="compositionally biased region" description="Polar residues" evidence="15">
    <location>
        <begin position="423"/>
        <end position="438"/>
    </location>
</feature>
<feature type="compositionally biased region" description="Low complexity" evidence="15">
    <location>
        <begin position="114"/>
        <end position="123"/>
    </location>
</feature>
<feature type="region of interest" description="Disordered" evidence="15">
    <location>
        <begin position="1"/>
        <end position="161"/>
    </location>
</feature>
<evidence type="ECO:0000256" key="2">
    <source>
        <dbReference type="ARBA" id="ARBA00009452"/>
    </source>
</evidence>
<keyword evidence="18" id="KW-1185">Reference proteome</keyword>
<dbReference type="GO" id="GO:0051301">
    <property type="term" value="P:cell division"/>
    <property type="evidence" value="ECO:0007669"/>
    <property type="project" value="UniProtKB-UniRule"/>
</dbReference>
<evidence type="ECO:0000256" key="8">
    <source>
        <dbReference type="ARBA" id="ARBA00022949"/>
    </source>
</evidence>
<feature type="compositionally biased region" description="Polar residues" evidence="15">
    <location>
        <begin position="309"/>
        <end position="325"/>
    </location>
</feature>
<feature type="compositionally biased region" description="Low complexity" evidence="15">
    <location>
        <begin position="358"/>
        <end position="390"/>
    </location>
</feature>
<reference evidence="17 18" key="1">
    <citation type="submission" date="2024-09" db="EMBL/GenBank/DDBJ databases">
        <title>A chromosome-level genome assembly of Gray's grenadier anchovy, Coilia grayii.</title>
        <authorList>
            <person name="Fu Z."/>
        </authorList>
    </citation>
    <scope>NUCLEOTIDE SEQUENCE [LARGE SCALE GENOMIC DNA]</scope>
    <source>
        <strain evidence="17">G4</strain>
        <tissue evidence="17">Muscle</tissue>
    </source>
</reference>
<feature type="domain" description="Calponin-homology (CH)" evidence="16">
    <location>
        <begin position="452"/>
        <end position="557"/>
    </location>
</feature>
<feature type="compositionally biased region" description="Basic and acidic residues" evidence="15">
    <location>
        <begin position="392"/>
        <end position="402"/>
    </location>
</feature>
<feature type="compositionally biased region" description="Basic and acidic residues" evidence="15">
    <location>
        <begin position="339"/>
        <end position="356"/>
    </location>
</feature>
<keyword evidence="5 13" id="KW-0963">Cytoplasm</keyword>
<feature type="region of interest" description="Disordered" evidence="15">
    <location>
        <begin position="276"/>
        <end position="449"/>
    </location>
</feature>
<evidence type="ECO:0000256" key="11">
    <source>
        <dbReference type="ARBA" id="ARBA00023306"/>
    </source>
</evidence>
<feature type="compositionally biased region" description="Basic and acidic residues" evidence="15">
    <location>
        <begin position="139"/>
        <end position="149"/>
    </location>
</feature>